<keyword evidence="6" id="KW-1185">Reference proteome</keyword>
<comment type="subcellular location">
    <subcellularLocation>
        <location evidence="1">Nucleus</location>
    </subcellularLocation>
</comment>
<evidence type="ECO:0000313" key="6">
    <source>
        <dbReference type="Proteomes" id="UP000694523"/>
    </source>
</evidence>
<feature type="compositionally biased region" description="Basic and acidic residues" evidence="3">
    <location>
        <begin position="143"/>
        <end position="153"/>
    </location>
</feature>
<dbReference type="Pfam" id="PF15686">
    <property type="entry name" value="LYRIC"/>
    <property type="match status" value="1"/>
</dbReference>
<organism evidence="5 6">
    <name type="scientific">Neogobius melanostomus</name>
    <name type="common">round goby</name>
    <dbReference type="NCBI Taxonomy" id="47308"/>
    <lineage>
        <taxon>Eukaryota</taxon>
        <taxon>Metazoa</taxon>
        <taxon>Chordata</taxon>
        <taxon>Craniata</taxon>
        <taxon>Vertebrata</taxon>
        <taxon>Euteleostomi</taxon>
        <taxon>Actinopterygii</taxon>
        <taxon>Neopterygii</taxon>
        <taxon>Teleostei</taxon>
        <taxon>Neoteleostei</taxon>
        <taxon>Acanthomorphata</taxon>
        <taxon>Gobiaria</taxon>
        <taxon>Gobiiformes</taxon>
        <taxon>Gobioidei</taxon>
        <taxon>Gobiidae</taxon>
        <taxon>Benthophilinae</taxon>
        <taxon>Neogobiini</taxon>
        <taxon>Neogobius</taxon>
    </lineage>
</organism>
<name>A0A8C6TUG0_9GOBI</name>
<dbReference type="AlphaFoldDB" id="A0A8C6TUG0"/>
<evidence type="ECO:0000256" key="2">
    <source>
        <dbReference type="ARBA" id="ARBA00023242"/>
    </source>
</evidence>
<dbReference type="GO" id="GO:0043066">
    <property type="term" value="P:negative regulation of apoptotic process"/>
    <property type="evidence" value="ECO:0007669"/>
    <property type="project" value="InterPro"/>
</dbReference>
<feature type="compositionally biased region" description="Low complexity" evidence="3">
    <location>
        <begin position="477"/>
        <end position="487"/>
    </location>
</feature>
<reference evidence="5" key="2">
    <citation type="submission" date="2025-09" db="UniProtKB">
        <authorList>
            <consortium name="Ensembl"/>
        </authorList>
    </citation>
    <scope>IDENTIFICATION</scope>
</reference>
<feature type="compositionally biased region" description="Basic and acidic residues" evidence="3">
    <location>
        <begin position="239"/>
        <end position="248"/>
    </location>
</feature>
<feature type="compositionally biased region" description="Low complexity" evidence="3">
    <location>
        <begin position="213"/>
        <end position="232"/>
    </location>
</feature>
<sequence length="526" mass="57232">MEQWRDLASQQVKLITTRTTELLSRGQLWLRTELGVDLGLNPELIPPWVILLAACSGLVLMVALWASLCRAVFKKQPAIQVAEDSGVEVKRADKPVREEPKKKKKRSEKKSQPNGRAVVEPQEEAIVTEEIVPHHHQPPPPEVKTEKAAAEIKKSKKKAKQAAKEPAKIVATDSKEPEEGTWETKVSNKEKREQRKKEKNSSDGSSSPGGGDTPVTTTSEQPKGSPAAPPASSKKKKGGDKVKPEKVEAVAPKGPVKTEPAAAPVLMTEVTKVPLQALAPKAVNWATNREPASLWASEIDGSWTVIDSSSLGTFTGLGVPAAEPKSVNELRWLNQPAVADEWSGINGGSIDCNSDWNAPSEVWGNYEEPAADAEPMDEPPVPEEKNNLLIEAADDDNEKDKDDLSGDGTTKSKRKKKKKKKKGAEEGVTDGQREEPEKEAPLSLVKKQPPVQDIPASVQNAKPAEGKAERTMKENAVQKQPVTQVPQKPDRESTANSNPPAPTQQKKPEETQGPKPAKKKKARRET</sequence>
<feature type="compositionally biased region" description="Basic residues" evidence="3">
    <location>
        <begin position="411"/>
        <end position="422"/>
    </location>
</feature>
<feature type="compositionally biased region" description="Basic and acidic residues" evidence="3">
    <location>
        <begin position="162"/>
        <end position="178"/>
    </location>
</feature>
<dbReference type="InterPro" id="IPR052305">
    <property type="entry name" value="TransReg_TumorExp"/>
</dbReference>
<dbReference type="GO" id="GO:0003712">
    <property type="term" value="F:transcription coregulator activity"/>
    <property type="evidence" value="ECO:0007669"/>
    <property type="project" value="TreeGrafter"/>
</dbReference>
<keyword evidence="4" id="KW-0812">Transmembrane</keyword>
<dbReference type="Proteomes" id="UP000694523">
    <property type="component" value="Unplaced"/>
</dbReference>
<evidence type="ECO:0000256" key="4">
    <source>
        <dbReference type="SAM" id="Phobius"/>
    </source>
</evidence>
<feature type="transmembrane region" description="Helical" evidence="4">
    <location>
        <begin position="48"/>
        <end position="68"/>
    </location>
</feature>
<evidence type="ECO:0000313" key="5">
    <source>
        <dbReference type="Ensembl" id="ENSNMLP00000026819.1"/>
    </source>
</evidence>
<keyword evidence="4" id="KW-1133">Transmembrane helix</keyword>
<keyword evidence="2" id="KW-0539">Nucleus</keyword>
<dbReference type="GO" id="GO:0045766">
    <property type="term" value="P:positive regulation of angiogenesis"/>
    <property type="evidence" value="ECO:0007669"/>
    <property type="project" value="InterPro"/>
</dbReference>
<reference evidence="5" key="1">
    <citation type="submission" date="2025-08" db="UniProtKB">
        <authorList>
            <consortium name="Ensembl"/>
        </authorList>
    </citation>
    <scope>IDENTIFICATION</scope>
</reference>
<feature type="compositionally biased region" description="Basic and acidic residues" evidence="3">
    <location>
        <begin position="431"/>
        <end position="440"/>
    </location>
</feature>
<evidence type="ECO:0000256" key="1">
    <source>
        <dbReference type="ARBA" id="ARBA00004123"/>
    </source>
</evidence>
<dbReference type="Ensembl" id="ENSNMLT00000029975.1">
    <property type="protein sequence ID" value="ENSNMLP00000026819.1"/>
    <property type="gene ID" value="ENSNMLG00000017107.1"/>
</dbReference>
<evidence type="ECO:0008006" key="7">
    <source>
        <dbReference type="Google" id="ProtNLM"/>
    </source>
</evidence>
<accession>A0A8C6TUG0</accession>
<evidence type="ECO:0000256" key="3">
    <source>
        <dbReference type="SAM" id="MobiDB-lite"/>
    </source>
</evidence>
<proteinExistence type="predicted"/>
<dbReference type="PANTHER" id="PTHR23251:SF0">
    <property type="entry name" value="PROTEIN LYRIC"/>
    <property type="match status" value="1"/>
</dbReference>
<dbReference type="GO" id="GO:0006357">
    <property type="term" value="P:regulation of transcription by RNA polymerase II"/>
    <property type="evidence" value="ECO:0007669"/>
    <property type="project" value="TreeGrafter"/>
</dbReference>
<dbReference type="GO" id="GO:0005634">
    <property type="term" value="C:nucleus"/>
    <property type="evidence" value="ECO:0007669"/>
    <property type="project" value="UniProtKB-SubCell"/>
</dbReference>
<feature type="compositionally biased region" description="Basic and acidic residues" evidence="3">
    <location>
        <begin position="186"/>
        <end position="201"/>
    </location>
</feature>
<feature type="compositionally biased region" description="Basic and acidic residues" evidence="3">
    <location>
        <begin position="464"/>
        <end position="473"/>
    </location>
</feature>
<dbReference type="PANTHER" id="PTHR23251">
    <property type="entry name" value="LYSINE-RICH CEACAM1 CO-ISOLATED PROTEIN LYRIC PROTEIN"/>
    <property type="match status" value="1"/>
</dbReference>
<protein>
    <recommendedName>
        <fullName evidence="7">LYRIC</fullName>
    </recommendedName>
</protein>
<feature type="compositionally biased region" description="Basic and acidic residues" evidence="3">
    <location>
        <begin position="87"/>
        <end position="101"/>
    </location>
</feature>
<feature type="region of interest" description="Disordered" evidence="3">
    <location>
        <begin position="350"/>
        <end position="526"/>
    </location>
</feature>
<feature type="region of interest" description="Disordered" evidence="3">
    <location>
        <begin position="85"/>
        <end position="255"/>
    </location>
</feature>
<dbReference type="InterPro" id="IPR031402">
    <property type="entry name" value="LYRIC"/>
</dbReference>
<feature type="compositionally biased region" description="Basic residues" evidence="3">
    <location>
        <begin position="516"/>
        <end position="526"/>
    </location>
</feature>
<keyword evidence="4" id="KW-0472">Membrane</keyword>
<dbReference type="GO" id="GO:0043123">
    <property type="term" value="P:positive regulation of canonical NF-kappaB signal transduction"/>
    <property type="evidence" value="ECO:0007669"/>
    <property type="project" value="InterPro"/>
</dbReference>
<feature type="compositionally biased region" description="Acidic residues" evidence="3">
    <location>
        <begin position="369"/>
        <end position="381"/>
    </location>
</feature>